<dbReference type="InterPro" id="IPR036656">
    <property type="entry name" value="QCR9_sf"/>
</dbReference>
<evidence type="ECO:0000313" key="13">
    <source>
        <dbReference type="EMBL" id="KAF2083418.1"/>
    </source>
</evidence>
<evidence type="ECO:0000256" key="10">
    <source>
        <dbReference type="ARBA" id="ARBA00023136"/>
    </source>
</evidence>
<gene>
    <name evidence="13" type="ORF">K490DRAFT_69834</name>
</gene>
<evidence type="ECO:0000256" key="2">
    <source>
        <dbReference type="ARBA" id="ARBA00007856"/>
    </source>
</evidence>
<accession>A0A9P4HMS7</accession>
<dbReference type="PANTHER" id="PTHR12980:SF0">
    <property type="entry name" value="CYTOCHROME B-C1 COMPLEX SUBUNIT 9"/>
    <property type="match status" value="1"/>
</dbReference>
<keyword evidence="8 12" id="KW-1133">Transmembrane helix</keyword>
<protein>
    <recommendedName>
        <fullName evidence="11 12">Complex III subunit 9</fullName>
    </recommendedName>
</protein>
<evidence type="ECO:0000256" key="11">
    <source>
        <dbReference type="ARBA" id="ARBA00044247"/>
    </source>
</evidence>
<dbReference type="AlphaFoldDB" id="A0A9P4HMS7"/>
<evidence type="ECO:0000313" key="14">
    <source>
        <dbReference type="Proteomes" id="UP000799776"/>
    </source>
</evidence>
<keyword evidence="5 12" id="KW-0812">Transmembrane</keyword>
<comment type="similarity">
    <text evidence="2 12">Belongs to the UQCR10/QCR9 family.</text>
</comment>
<dbReference type="GO" id="GO:0045275">
    <property type="term" value="C:respiratory chain complex III"/>
    <property type="evidence" value="ECO:0007669"/>
    <property type="project" value="UniProtKB-UniRule"/>
</dbReference>
<dbReference type="Proteomes" id="UP000799776">
    <property type="component" value="Unassembled WGS sequence"/>
</dbReference>
<comment type="subunit">
    <text evidence="12">Component of the ubiquinol-cytochrome c oxidoreductase (cytochrome b-c1 complex, complex III, CIII), a multisubunit enzyme composed of 3 respiratory subunits cytochrome b, cytochrome c1 and Rieske protein, 2 core protein subunits, and additional low-molecular weight protein subunits.</text>
</comment>
<name>A0A9P4HMS7_9PEZI</name>
<dbReference type="FunFam" id="1.20.5.260:FF:000001">
    <property type="entry name" value="Cytochrome b-c1 complex subunit 9"/>
    <property type="match status" value="1"/>
</dbReference>
<evidence type="ECO:0000256" key="6">
    <source>
        <dbReference type="ARBA" id="ARBA00022792"/>
    </source>
</evidence>
<keyword evidence="9 12" id="KW-0496">Mitochondrion</keyword>
<keyword evidence="4 12" id="KW-0679">Respiratory chain</keyword>
<sequence length="67" mass="7651">MSGISSTIYNTILRSNAVFIGTVFIGAFGTQLAFDSTSEKIWDSLNKGRQWKDIKHKYMEKEDDDDE</sequence>
<feature type="transmembrane region" description="Helical" evidence="12">
    <location>
        <begin position="12"/>
        <end position="34"/>
    </location>
</feature>
<evidence type="ECO:0000256" key="8">
    <source>
        <dbReference type="ARBA" id="ARBA00022989"/>
    </source>
</evidence>
<dbReference type="EMBL" id="ML978789">
    <property type="protein sequence ID" value="KAF2083418.1"/>
    <property type="molecule type" value="Genomic_DNA"/>
</dbReference>
<dbReference type="Gene3D" id="1.20.5.260">
    <property type="entry name" value="Cytochrome b-c1 complex subunit 9"/>
    <property type="match status" value="1"/>
</dbReference>
<evidence type="ECO:0000256" key="1">
    <source>
        <dbReference type="ARBA" id="ARBA00004434"/>
    </source>
</evidence>
<evidence type="ECO:0000256" key="7">
    <source>
        <dbReference type="ARBA" id="ARBA00022982"/>
    </source>
</evidence>
<comment type="caution">
    <text evidence="13">The sequence shown here is derived from an EMBL/GenBank/DDBJ whole genome shotgun (WGS) entry which is preliminary data.</text>
</comment>
<keyword evidence="14" id="KW-1185">Reference proteome</keyword>
<keyword evidence="3 12" id="KW-0813">Transport</keyword>
<keyword evidence="7 12" id="KW-0249">Electron transport</keyword>
<evidence type="ECO:0000256" key="9">
    <source>
        <dbReference type="ARBA" id="ARBA00023128"/>
    </source>
</evidence>
<evidence type="ECO:0000256" key="5">
    <source>
        <dbReference type="ARBA" id="ARBA00022692"/>
    </source>
</evidence>
<organism evidence="13 14">
    <name type="scientific">Saccharata proteae CBS 121410</name>
    <dbReference type="NCBI Taxonomy" id="1314787"/>
    <lineage>
        <taxon>Eukaryota</taxon>
        <taxon>Fungi</taxon>
        <taxon>Dikarya</taxon>
        <taxon>Ascomycota</taxon>
        <taxon>Pezizomycotina</taxon>
        <taxon>Dothideomycetes</taxon>
        <taxon>Dothideomycetes incertae sedis</taxon>
        <taxon>Botryosphaeriales</taxon>
        <taxon>Saccharataceae</taxon>
        <taxon>Saccharata</taxon>
    </lineage>
</organism>
<dbReference type="GO" id="GO:0006122">
    <property type="term" value="P:mitochondrial electron transport, ubiquinol to cytochrome c"/>
    <property type="evidence" value="ECO:0007669"/>
    <property type="project" value="UniProtKB-UniRule"/>
</dbReference>
<dbReference type="InterPro" id="IPR008027">
    <property type="entry name" value="QCR9"/>
</dbReference>
<dbReference type="PANTHER" id="PTHR12980">
    <property type="entry name" value="UBIQUINOL-CYTOCHROME C REDUCTASE COMPLEX, SUBUNIT X"/>
    <property type="match status" value="1"/>
</dbReference>
<dbReference type="OrthoDB" id="44067at2759"/>
<dbReference type="SUPFAM" id="SSF81514">
    <property type="entry name" value="Subunit X (non-heme 7 kDa protein) of cytochrome bc1 complex (Ubiquinol-cytochrome c reductase)"/>
    <property type="match status" value="1"/>
</dbReference>
<evidence type="ECO:0000256" key="4">
    <source>
        <dbReference type="ARBA" id="ARBA00022660"/>
    </source>
</evidence>
<dbReference type="Pfam" id="PF05365">
    <property type="entry name" value="UCR_UQCRX_QCR9"/>
    <property type="match status" value="1"/>
</dbReference>
<proteinExistence type="inferred from homology"/>
<evidence type="ECO:0000256" key="3">
    <source>
        <dbReference type="ARBA" id="ARBA00022448"/>
    </source>
</evidence>
<keyword evidence="6 12" id="KW-0999">Mitochondrion inner membrane</keyword>
<comment type="subcellular location">
    <subcellularLocation>
        <location evidence="1 12">Mitochondrion inner membrane</location>
        <topology evidence="1 12">Single-pass membrane protein</topology>
    </subcellularLocation>
</comment>
<keyword evidence="10 12" id="KW-0472">Membrane</keyword>
<reference evidence="13" key="1">
    <citation type="journal article" date="2020" name="Stud. Mycol.">
        <title>101 Dothideomycetes genomes: a test case for predicting lifestyles and emergence of pathogens.</title>
        <authorList>
            <person name="Haridas S."/>
            <person name="Albert R."/>
            <person name="Binder M."/>
            <person name="Bloem J."/>
            <person name="Labutti K."/>
            <person name="Salamov A."/>
            <person name="Andreopoulos B."/>
            <person name="Baker S."/>
            <person name="Barry K."/>
            <person name="Bills G."/>
            <person name="Bluhm B."/>
            <person name="Cannon C."/>
            <person name="Castanera R."/>
            <person name="Culley D."/>
            <person name="Daum C."/>
            <person name="Ezra D."/>
            <person name="Gonzalez J."/>
            <person name="Henrissat B."/>
            <person name="Kuo A."/>
            <person name="Liang C."/>
            <person name="Lipzen A."/>
            <person name="Lutzoni F."/>
            <person name="Magnuson J."/>
            <person name="Mondo S."/>
            <person name="Nolan M."/>
            <person name="Ohm R."/>
            <person name="Pangilinan J."/>
            <person name="Park H.-J."/>
            <person name="Ramirez L."/>
            <person name="Alfaro M."/>
            <person name="Sun H."/>
            <person name="Tritt A."/>
            <person name="Yoshinaga Y."/>
            <person name="Zwiers L.-H."/>
            <person name="Turgeon B."/>
            <person name="Goodwin S."/>
            <person name="Spatafora J."/>
            <person name="Crous P."/>
            <person name="Grigoriev I."/>
        </authorList>
    </citation>
    <scope>NUCLEOTIDE SEQUENCE</scope>
    <source>
        <strain evidence="13">CBS 121410</strain>
    </source>
</reference>
<comment type="function">
    <text evidence="12">Component of the ubiquinol-cytochrome c oxidoreductase, a multisubunit transmembrane complex that is part of the mitochondrial electron transport chain which drives oxidative phosphorylation. The complex plays an important role in the uptake of multiple carbon sources present in different host niches.</text>
</comment>
<evidence type="ECO:0000256" key="12">
    <source>
        <dbReference type="RuleBase" id="RU368056"/>
    </source>
</evidence>
<dbReference type="GO" id="GO:0005743">
    <property type="term" value="C:mitochondrial inner membrane"/>
    <property type="evidence" value="ECO:0007669"/>
    <property type="project" value="UniProtKB-SubCell"/>
</dbReference>